<dbReference type="OrthoDB" id="7933663at2"/>
<proteinExistence type="predicted"/>
<dbReference type="EMBL" id="LMTR01000043">
    <property type="protein sequence ID" value="KWT69825.1"/>
    <property type="molecule type" value="Genomic_DNA"/>
</dbReference>
<name>A0A120CWS3_HYPSL</name>
<comment type="caution">
    <text evidence="1">The sequence shown here is derived from an EMBL/GenBank/DDBJ whole genome shotgun (WGS) entry which is preliminary data.</text>
</comment>
<dbReference type="AlphaFoldDB" id="A0A120CWS3"/>
<evidence type="ECO:0000313" key="2">
    <source>
        <dbReference type="Proteomes" id="UP000059074"/>
    </source>
</evidence>
<dbReference type="Proteomes" id="UP000059074">
    <property type="component" value="Unassembled WGS sequence"/>
</dbReference>
<organism evidence="1 2">
    <name type="scientific">Hyphomicrobium sulfonivorans</name>
    <dbReference type="NCBI Taxonomy" id="121290"/>
    <lineage>
        <taxon>Bacteria</taxon>
        <taxon>Pseudomonadati</taxon>
        <taxon>Pseudomonadota</taxon>
        <taxon>Alphaproteobacteria</taxon>
        <taxon>Hyphomicrobiales</taxon>
        <taxon>Hyphomicrobiaceae</taxon>
        <taxon>Hyphomicrobium</taxon>
    </lineage>
</organism>
<evidence type="ECO:0000313" key="1">
    <source>
        <dbReference type="EMBL" id="KWT69825.1"/>
    </source>
</evidence>
<dbReference type="PATRIC" id="fig|121290.4.peg.2206"/>
<dbReference type="RefSeq" id="WP_068460843.1">
    <property type="nucleotide sequence ID" value="NZ_LMTR01000043.1"/>
</dbReference>
<keyword evidence="2" id="KW-1185">Reference proteome</keyword>
<gene>
    <name evidence="1" type="ORF">APY04_1325</name>
</gene>
<reference evidence="1 2" key="1">
    <citation type="submission" date="2015-10" db="EMBL/GenBank/DDBJ databases">
        <title>Transcriptomic analysis of a linuron degrading triple-species bacterial consortium.</title>
        <authorList>
            <person name="Albers P."/>
        </authorList>
    </citation>
    <scope>NUCLEOTIDE SEQUENCE [LARGE SCALE GENOMIC DNA]</scope>
    <source>
        <strain evidence="1 2">WDL6</strain>
    </source>
</reference>
<sequence>MPHLIAVVLIGAGIVAGVKWIAREVARATGVDASQEEMVSNDPLATVPKDLGSLVWDADAGVYRPAVRRTGPFA</sequence>
<accession>A0A120CWS3</accession>
<dbReference type="STRING" id="121290.APY04_1325"/>
<protein>
    <submittedName>
        <fullName evidence="1">Uncharacterized protein</fullName>
    </submittedName>
</protein>